<dbReference type="InterPro" id="IPR059000">
    <property type="entry name" value="ATPase_P-type_domA"/>
</dbReference>
<feature type="transmembrane region" description="Helical" evidence="14">
    <location>
        <begin position="567"/>
        <end position="584"/>
    </location>
</feature>
<dbReference type="PRINTS" id="PR00941">
    <property type="entry name" value="CDATPASE"/>
</dbReference>
<dbReference type="InterPro" id="IPR018303">
    <property type="entry name" value="ATPase_P-typ_P_site"/>
</dbReference>
<dbReference type="Gene3D" id="3.40.50.1000">
    <property type="entry name" value="HAD superfamily/HAD-like"/>
    <property type="match status" value="1"/>
</dbReference>
<dbReference type="SFLD" id="SFLDS00003">
    <property type="entry name" value="Haloacid_Dehalogenase"/>
    <property type="match status" value="1"/>
</dbReference>
<proteinExistence type="inferred from homology"/>
<keyword evidence="9 14" id="KW-1133">Transmembrane helix</keyword>
<dbReference type="Gene3D" id="3.40.1110.10">
    <property type="entry name" value="Calcium-transporting ATPase, cytoplasmic domain N"/>
    <property type="match status" value="1"/>
</dbReference>
<dbReference type="EC" id="7.2.2.21" evidence="12"/>
<sequence>MQRFILSKKNLITLISAILIVLGFIGKFSLDNMVLFNWSLIIASILGVAPIAIQAYQALKVKVVSIDVLVTIAVVGAVLIKNYEESAIVTFLFLFGSYLEQRTLNKTRSAIKELTELAPESALKQMENGEFEEVDVDDVDEGDILLVKTGAKVPVDGTVLTGEGHINEASITGESLPVSKKVDSEVFAGSILENGTIQIQTDRVGEDTTFGRIIELVEEAQDSKSEAERFIDRFSKYYTPAVLVLGFIVWLFSKDIELAITILVLGCPGALVIGVPVSNVAGIGNGARNGVLLKGSEVINDFSRVDTIVFDKTGTLTVGNPEVAEKEFYGNNTEEVLGYLASVERESEHPLAKAVLQDIGETTFSTVEETKVVKGGGIVAKVNGHRIAVGNVALMEKENVELSEKAKKDVERFEKNGNSLVLTSVDGELNVLMGIRDQIRPGVKQDLQKLKKLGVKNLVVLSGDNQGTVDLVARELGLTEAHGHMLPEGKSAYIEKMQAEGGIIAFVGDGVNDSPSLALADIGIAMGSGTDVAIETSDVVLMNSDFSRLPHALGLTKSTSSNMKQNIIIAVGVVLILLASLLFSEWMNMSIGMLVHELSILVVILNGMRLLRYRLRG</sequence>
<evidence type="ECO:0000256" key="4">
    <source>
        <dbReference type="ARBA" id="ARBA00022539"/>
    </source>
</evidence>
<dbReference type="InterPro" id="IPR023298">
    <property type="entry name" value="ATPase_P-typ_TM_dom_sf"/>
</dbReference>
<dbReference type="InterPro" id="IPR001757">
    <property type="entry name" value="P_typ_ATPase"/>
</dbReference>
<dbReference type="InterPro" id="IPR036412">
    <property type="entry name" value="HAD-like_sf"/>
</dbReference>
<dbReference type="PROSITE" id="PS00154">
    <property type="entry name" value="ATPASE_E1_E2"/>
    <property type="match status" value="1"/>
</dbReference>
<keyword evidence="5" id="KW-0597">Phosphoprotein</keyword>
<dbReference type="InterPro" id="IPR008250">
    <property type="entry name" value="ATPase_P-typ_transduc_dom_A_sf"/>
</dbReference>
<evidence type="ECO:0000256" key="9">
    <source>
        <dbReference type="ARBA" id="ARBA00022989"/>
    </source>
</evidence>
<dbReference type="SUPFAM" id="SSF81665">
    <property type="entry name" value="Calcium ATPase, transmembrane domain M"/>
    <property type="match status" value="1"/>
</dbReference>
<keyword evidence="8" id="KW-1278">Translocase</keyword>
<keyword evidence="4" id="KW-0104">Cadmium</keyword>
<feature type="transmembrane region" description="Helical" evidence="14">
    <location>
        <begin position="234"/>
        <end position="252"/>
    </location>
</feature>
<dbReference type="Proteomes" id="UP001595880">
    <property type="component" value="Unassembled WGS sequence"/>
</dbReference>
<keyword evidence="14" id="KW-1003">Cell membrane</keyword>
<evidence type="ECO:0000256" key="10">
    <source>
        <dbReference type="ARBA" id="ARBA00023065"/>
    </source>
</evidence>
<keyword evidence="3" id="KW-0813">Transport</keyword>
<keyword evidence="17" id="KW-1185">Reference proteome</keyword>
<keyword evidence="10" id="KW-0406">Ion transport</keyword>
<comment type="catalytic activity">
    <reaction evidence="13">
        <text>Cd(2+)(in) + ATP + H2O = Cd(2+)(out) + ADP + phosphate + H(+)</text>
        <dbReference type="Rhea" id="RHEA:12132"/>
        <dbReference type="ChEBI" id="CHEBI:15377"/>
        <dbReference type="ChEBI" id="CHEBI:15378"/>
        <dbReference type="ChEBI" id="CHEBI:30616"/>
        <dbReference type="ChEBI" id="CHEBI:43474"/>
        <dbReference type="ChEBI" id="CHEBI:48775"/>
        <dbReference type="ChEBI" id="CHEBI:456216"/>
        <dbReference type="EC" id="7.2.2.21"/>
    </reaction>
</comment>
<dbReference type="InterPro" id="IPR051014">
    <property type="entry name" value="Cation_Transport_ATPase_IB"/>
</dbReference>
<accession>A0ABV8VTZ9</accession>
<reference evidence="17" key="1">
    <citation type="journal article" date="2019" name="Int. J. Syst. Evol. Microbiol.">
        <title>The Global Catalogue of Microorganisms (GCM) 10K type strain sequencing project: providing services to taxonomists for standard genome sequencing and annotation.</title>
        <authorList>
            <consortium name="The Broad Institute Genomics Platform"/>
            <consortium name="The Broad Institute Genome Sequencing Center for Infectious Disease"/>
            <person name="Wu L."/>
            <person name="Ma J."/>
        </authorList>
    </citation>
    <scope>NUCLEOTIDE SEQUENCE [LARGE SCALE GENOMIC DNA]</scope>
    <source>
        <strain evidence="17">KACC 14058</strain>
    </source>
</reference>
<evidence type="ECO:0000256" key="13">
    <source>
        <dbReference type="ARBA" id="ARBA00049338"/>
    </source>
</evidence>
<dbReference type="SUPFAM" id="SSF81653">
    <property type="entry name" value="Calcium ATPase, transduction domain A"/>
    <property type="match status" value="1"/>
</dbReference>
<comment type="subcellular location">
    <subcellularLocation>
        <location evidence="14">Cell membrane</location>
    </subcellularLocation>
    <subcellularLocation>
        <location evidence="1">Membrane</location>
        <topology evidence="1">Multi-pass membrane protein</topology>
    </subcellularLocation>
</comment>
<feature type="transmembrane region" description="Helical" evidence="14">
    <location>
        <begin position="12"/>
        <end position="30"/>
    </location>
</feature>
<dbReference type="PRINTS" id="PR00119">
    <property type="entry name" value="CATATPASE"/>
</dbReference>
<feature type="transmembrane region" description="Helical" evidence="14">
    <location>
        <begin position="36"/>
        <end position="56"/>
    </location>
</feature>
<dbReference type="EMBL" id="JBHSDV010000002">
    <property type="protein sequence ID" value="MFC4387968.1"/>
    <property type="molecule type" value="Genomic_DNA"/>
</dbReference>
<dbReference type="Pfam" id="PF00702">
    <property type="entry name" value="Hydrolase"/>
    <property type="match status" value="1"/>
</dbReference>
<feature type="transmembrane region" description="Helical" evidence="14">
    <location>
        <begin position="590"/>
        <end position="611"/>
    </location>
</feature>
<evidence type="ECO:0000313" key="17">
    <source>
        <dbReference type="Proteomes" id="UP001595880"/>
    </source>
</evidence>
<dbReference type="InterPro" id="IPR027256">
    <property type="entry name" value="P-typ_ATPase_IB"/>
</dbReference>
<keyword evidence="7 14" id="KW-0479">Metal-binding</keyword>
<evidence type="ECO:0000256" key="3">
    <source>
        <dbReference type="ARBA" id="ARBA00022448"/>
    </source>
</evidence>
<comment type="similarity">
    <text evidence="2 14">Belongs to the cation transport ATPase (P-type) (TC 3.A.3) family. Type IB subfamily.</text>
</comment>
<evidence type="ECO:0000256" key="12">
    <source>
        <dbReference type="ARBA" id="ARBA00039103"/>
    </source>
</evidence>
<dbReference type="InterPro" id="IPR023214">
    <property type="entry name" value="HAD_sf"/>
</dbReference>
<evidence type="ECO:0000256" key="6">
    <source>
        <dbReference type="ARBA" id="ARBA00022692"/>
    </source>
</evidence>
<dbReference type="Gene3D" id="2.70.150.10">
    <property type="entry name" value="Calcium-transporting ATPase, cytoplasmic transduction domain A"/>
    <property type="match status" value="1"/>
</dbReference>
<organism evidence="16 17">
    <name type="scientific">Gracilibacillus marinus</name>
    <dbReference type="NCBI Taxonomy" id="630535"/>
    <lineage>
        <taxon>Bacteria</taxon>
        <taxon>Bacillati</taxon>
        <taxon>Bacillota</taxon>
        <taxon>Bacilli</taxon>
        <taxon>Bacillales</taxon>
        <taxon>Bacillaceae</taxon>
        <taxon>Gracilibacillus</taxon>
    </lineage>
</organism>
<dbReference type="NCBIfam" id="TIGR01494">
    <property type="entry name" value="ATPase_P-type"/>
    <property type="match status" value="1"/>
</dbReference>
<feature type="transmembrane region" description="Helical" evidence="14">
    <location>
        <begin position="63"/>
        <end position="80"/>
    </location>
</feature>
<dbReference type="NCBIfam" id="TIGR01525">
    <property type="entry name" value="ATPase-IB_hvy"/>
    <property type="match status" value="1"/>
</dbReference>
<evidence type="ECO:0000256" key="2">
    <source>
        <dbReference type="ARBA" id="ARBA00006024"/>
    </source>
</evidence>
<evidence type="ECO:0000256" key="11">
    <source>
        <dbReference type="ARBA" id="ARBA00023136"/>
    </source>
</evidence>
<dbReference type="RefSeq" id="WP_390198650.1">
    <property type="nucleotide sequence ID" value="NZ_JBHSDV010000002.1"/>
</dbReference>
<dbReference type="CDD" id="cd02079">
    <property type="entry name" value="P-type_ATPase_HM"/>
    <property type="match status" value="1"/>
</dbReference>
<name>A0ABV8VTZ9_9BACI</name>
<keyword evidence="14" id="KW-0067">ATP-binding</keyword>
<comment type="caution">
    <text evidence="16">The sequence shown here is derived from an EMBL/GenBank/DDBJ whole genome shotgun (WGS) entry which is preliminary data.</text>
</comment>
<keyword evidence="6 14" id="KW-0812">Transmembrane</keyword>
<dbReference type="Pfam" id="PF00122">
    <property type="entry name" value="E1-E2_ATPase"/>
    <property type="match status" value="1"/>
</dbReference>
<dbReference type="InterPro" id="IPR023299">
    <property type="entry name" value="ATPase_P-typ_cyto_dom_N"/>
</dbReference>
<evidence type="ECO:0000259" key="15">
    <source>
        <dbReference type="Pfam" id="PF00122"/>
    </source>
</evidence>
<evidence type="ECO:0000256" key="5">
    <source>
        <dbReference type="ARBA" id="ARBA00022553"/>
    </source>
</evidence>
<evidence type="ECO:0000256" key="1">
    <source>
        <dbReference type="ARBA" id="ARBA00004141"/>
    </source>
</evidence>
<protein>
    <recommendedName>
        <fullName evidence="12">Cd(2+)-exporting ATPase</fullName>
        <ecNumber evidence="12">7.2.2.21</ecNumber>
    </recommendedName>
</protein>
<dbReference type="SFLD" id="SFLDG00002">
    <property type="entry name" value="C1.7:_P-type_atpase_like"/>
    <property type="match status" value="1"/>
</dbReference>
<keyword evidence="11 14" id="KW-0472">Membrane</keyword>
<evidence type="ECO:0000256" key="14">
    <source>
        <dbReference type="RuleBase" id="RU362081"/>
    </source>
</evidence>
<dbReference type="PANTHER" id="PTHR48085:SF5">
    <property type="entry name" value="CADMIUM_ZINC-TRANSPORTING ATPASE HMA4-RELATED"/>
    <property type="match status" value="1"/>
</dbReference>
<evidence type="ECO:0000313" key="16">
    <source>
        <dbReference type="EMBL" id="MFC4387968.1"/>
    </source>
</evidence>
<dbReference type="NCBIfam" id="TIGR01511">
    <property type="entry name" value="ATPase-IB1_Cu"/>
    <property type="match status" value="1"/>
</dbReference>
<gene>
    <name evidence="16" type="ORF">ACFOZ1_09110</name>
</gene>
<feature type="domain" description="P-type ATPase A" evidence="15">
    <location>
        <begin position="117"/>
        <end position="218"/>
    </location>
</feature>
<dbReference type="SUPFAM" id="SSF56784">
    <property type="entry name" value="HAD-like"/>
    <property type="match status" value="1"/>
</dbReference>
<dbReference type="PANTHER" id="PTHR48085">
    <property type="entry name" value="CADMIUM/ZINC-TRANSPORTING ATPASE HMA2-RELATED"/>
    <property type="match status" value="1"/>
</dbReference>
<keyword evidence="14" id="KW-0547">Nucleotide-binding</keyword>
<feature type="transmembrane region" description="Helical" evidence="14">
    <location>
        <begin position="258"/>
        <end position="278"/>
    </location>
</feature>
<dbReference type="SFLD" id="SFLDF00027">
    <property type="entry name" value="p-type_atpase"/>
    <property type="match status" value="1"/>
</dbReference>
<evidence type="ECO:0000256" key="7">
    <source>
        <dbReference type="ARBA" id="ARBA00022723"/>
    </source>
</evidence>
<evidence type="ECO:0000256" key="8">
    <source>
        <dbReference type="ARBA" id="ARBA00022967"/>
    </source>
</evidence>
<dbReference type="InterPro" id="IPR044492">
    <property type="entry name" value="P_typ_ATPase_HD_dom"/>
</dbReference>